<dbReference type="PROSITE" id="PS50089">
    <property type="entry name" value="ZF_RING_2"/>
    <property type="match status" value="1"/>
</dbReference>
<dbReference type="SMART" id="SM00547">
    <property type="entry name" value="ZnF_RBZ"/>
    <property type="match status" value="1"/>
</dbReference>
<evidence type="ECO:0000256" key="2">
    <source>
        <dbReference type="ARBA" id="ARBA00004123"/>
    </source>
</evidence>
<dbReference type="InterPro" id="IPR036420">
    <property type="entry name" value="BRCT_dom_sf"/>
</dbReference>
<gene>
    <name evidence="17" type="ORF">K7432_007117</name>
</gene>
<dbReference type="InterPro" id="IPR017907">
    <property type="entry name" value="Znf_RING_CS"/>
</dbReference>
<dbReference type="SMART" id="SM00184">
    <property type="entry name" value="RING"/>
    <property type="match status" value="1"/>
</dbReference>
<dbReference type="SUPFAM" id="SSF90209">
    <property type="entry name" value="Ran binding protein zinc finger-like"/>
    <property type="match status" value="1"/>
</dbReference>
<evidence type="ECO:0000256" key="11">
    <source>
        <dbReference type="ARBA" id="ARBA00023242"/>
    </source>
</evidence>
<dbReference type="InterPro" id="IPR013083">
    <property type="entry name" value="Znf_RING/FYVE/PHD"/>
</dbReference>
<evidence type="ECO:0000256" key="6">
    <source>
        <dbReference type="ARBA" id="ARBA00022737"/>
    </source>
</evidence>
<keyword evidence="5" id="KW-0479">Metal-binding</keyword>
<dbReference type="InterPro" id="IPR036443">
    <property type="entry name" value="Znf_RanBP2_sf"/>
</dbReference>
<comment type="caution">
    <text evidence="17">The sequence shown here is derived from an EMBL/GenBank/DDBJ whole genome shotgun (WGS) entry which is preliminary data.</text>
</comment>
<organism evidence="17 18">
    <name type="scientific">Basidiobolus ranarum</name>
    <dbReference type="NCBI Taxonomy" id="34480"/>
    <lineage>
        <taxon>Eukaryota</taxon>
        <taxon>Fungi</taxon>
        <taxon>Fungi incertae sedis</taxon>
        <taxon>Zoopagomycota</taxon>
        <taxon>Entomophthoromycotina</taxon>
        <taxon>Basidiobolomycetes</taxon>
        <taxon>Basidiobolales</taxon>
        <taxon>Basidiobolaceae</taxon>
        <taxon>Basidiobolus</taxon>
    </lineage>
</organism>
<dbReference type="InterPro" id="IPR001357">
    <property type="entry name" value="BRCT_dom"/>
</dbReference>
<protein>
    <recommendedName>
        <fullName evidence="4">RanBP-type and C3HC4-type zinc finger-containing protein 1</fullName>
        <ecNumber evidence="3">2.3.2.31</ecNumber>
    </recommendedName>
</protein>
<evidence type="ECO:0000256" key="7">
    <source>
        <dbReference type="ARBA" id="ARBA00022763"/>
    </source>
</evidence>
<dbReference type="PANTHER" id="PTHR13763:SF0">
    <property type="entry name" value="BREAST CANCER TYPE 1 SUSCEPTIBILITY PROTEIN"/>
    <property type="match status" value="1"/>
</dbReference>
<evidence type="ECO:0000256" key="3">
    <source>
        <dbReference type="ARBA" id="ARBA00012251"/>
    </source>
</evidence>
<evidence type="ECO:0000256" key="4">
    <source>
        <dbReference type="ARBA" id="ARBA00017887"/>
    </source>
</evidence>
<feature type="region of interest" description="Disordered" evidence="13">
    <location>
        <begin position="267"/>
        <end position="393"/>
    </location>
</feature>
<dbReference type="Pfam" id="PF16589">
    <property type="entry name" value="BRCT_2"/>
    <property type="match status" value="1"/>
</dbReference>
<feature type="compositionally biased region" description="Polar residues" evidence="13">
    <location>
        <begin position="504"/>
        <end position="514"/>
    </location>
</feature>
<keyword evidence="11" id="KW-0539">Nucleus</keyword>
<keyword evidence="18" id="KW-1185">Reference proteome</keyword>
<feature type="domain" description="BRCT" evidence="15">
    <location>
        <begin position="573"/>
        <end position="627"/>
    </location>
</feature>
<comment type="catalytic activity">
    <reaction evidence="1">
        <text>[E2 ubiquitin-conjugating enzyme]-S-ubiquitinyl-L-cysteine + [acceptor protein]-L-lysine = [E2 ubiquitin-conjugating enzyme]-L-cysteine + [acceptor protein]-N(6)-ubiquitinyl-L-lysine.</text>
        <dbReference type="EC" id="2.3.2.31"/>
    </reaction>
</comment>
<dbReference type="Gene3D" id="3.40.50.10190">
    <property type="entry name" value="BRCT domain"/>
    <property type="match status" value="2"/>
</dbReference>
<evidence type="ECO:0000313" key="18">
    <source>
        <dbReference type="Proteomes" id="UP001479436"/>
    </source>
</evidence>
<keyword evidence="8 12" id="KW-0863">Zinc-finger</keyword>
<keyword evidence="7" id="KW-0227">DNA damage</keyword>
<dbReference type="Proteomes" id="UP001479436">
    <property type="component" value="Unassembled WGS sequence"/>
</dbReference>
<feature type="domain" description="RanBP2-type" evidence="16">
    <location>
        <begin position="445"/>
        <end position="476"/>
    </location>
</feature>
<dbReference type="EMBL" id="JASJQH010007214">
    <property type="protein sequence ID" value="KAK9712478.1"/>
    <property type="molecule type" value="Genomic_DNA"/>
</dbReference>
<feature type="region of interest" description="Disordered" evidence="13">
    <location>
        <begin position="492"/>
        <end position="514"/>
    </location>
</feature>
<dbReference type="SUPFAM" id="SSF57850">
    <property type="entry name" value="RING/U-box"/>
    <property type="match status" value="1"/>
</dbReference>
<evidence type="ECO:0000259" key="14">
    <source>
        <dbReference type="PROSITE" id="PS50089"/>
    </source>
</evidence>
<evidence type="ECO:0000256" key="10">
    <source>
        <dbReference type="ARBA" id="ARBA00023204"/>
    </source>
</evidence>
<dbReference type="Gene3D" id="3.30.40.10">
    <property type="entry name" value="Zinc/RING finger domain, C3HC4 (zinc finger)"/>
    <property type="match status" value="1"/>
</dbReference>
<feature type="region of interest" description="Disordered" evidence="13">
    <location>
        <begin position="169"/>
        <end position="250"/>
    </location>
</feature>
<dbReference type="InterPro" id="IPR001876">
    <property type="entry name" value="Znf_RanBP2"/>
</dbReference>
<dbReference type="SMART" id="SM00292">
    <property type="entry name" value="BRCT"/>
    <property type="match status" value="2"/>
</dbReference>
<dbReference type="Gene3D" id="2.30.30.380">
    <property type="entry name" value="Zn-finger domain of Sec23/24"/>
    <property type="match status" value="1"/>
</dbReference>
<feature type="compositionally biased region" description="Basic and acidic residues" evidence="13">
    <location>
        <begin position="341"/>
        <end position="351"/>
    </location>
</feature>
<reference evidence="17 18" key="1">
    <citation type="submission" date="2023-04" db="EMBL/GenBank/DDBJ databases">
        <title>Genome of Basidiobolus ranarum AG-B5.</title>
        <authorList>
            <person name="Stajich J.E."/>
            <person name="Carter-House D."/>
            <person name="Gryganskyi A."/>
        </authorList>
    </citation>
    <scope>NUCLEOTIDE SEQUENCE [LARGE SCALE GENOMIC DNA]</scope>
    <source>
        <strain evidence="17 18">AG-B5</strain>
    </source>
</reference>
<dbReference type="PROSITE" id="PS50172">
    <property type="entry name" value="BRCT"/>
    <property type="match status" value="2"/>
</dbReference>
<feature type="region of interest" description="Disordered" evidence="13">
    <location>
        <begin position="134"/>
        <end position="153"/>
    </location>
</feature>
<comment type="subcellular location">
    <subcellularLocation>
        <location evidence="2">Nucleus</location>
    </subcellularLocation>
</comment>
<dbReference type="EC" id="2.3.2.31" evidence="3"/>
<feature type="domain" description="BRCT" evidence="15">
    <location>
        <begin position="649"/>
        <end position="749"/>
    </location>
</feature>
<name>A0ABR2W0L0_9FUNG</name>
<dbReference type="SUPFAM" id="SSF52113">
    <property type="entry name" value="BRCT domain"/>
    <property type="match status" value="2"/>
</dbReference>
<dbReference type="Pfam" id="PF13923">
    <property type="entry name" value="zf-C3HC4_2"/>
    <property type="match status" value="1"/>
</dbReference>
<evidence type="ECO:0000259" key="15">
    <source>
        <dbReference type="PROSITE" id="PS50172"/>
    </source>
</evidence>
<evidence type="ECO:0000256" key="12">
    <source>
        <dbReference type="PROSITE-ProRule" id="PRU00322"/>
    </source>
</evidence>
<evidence type="ECO:0000313" key="17">
    <source>
        <dbReference type="EMBL" id="KAK9712478.1"/>
    </source>
</evidence>
<evidence type="ECO:0000256" key="9">
    <source>
        <dbReference type="ARBA" id="ARBA00022833"/>
    </source>
</evidence>
<evidence type="ECO:0000256" key="13">
    <source>
        <dbReference type="SAM" id="MobiDB-lite"/>
    </source>
</evidence>
<feature type="domain" description="RING-type" evidence="14">
    <location>
        <begin position="17"/>
        <end position="56"/>
    </location>
</feature>
<dbReference type="PROSITE" id="PS01358">
    <property type="entry name" value="ZF_RANBP2_1"/>
    <property type="match status" value="1"/>
</dbReference>
<evidence type="ECO:0000256" key="1">
    <source>
        <dbReference type="ARBA" id="ARBA00001798"/>
    </source>
</evidence>
<evidence type="ECO:0000256" key="8">
    <source>
        <dbReference type="ARBA" id="ARBA00022771"/>
    </source>
</evidence>
<keyword evidence="10" id="KW-0234">DNA repair</keyword>
<sequence length="756" mass="85140">MNRFDLAVERLENLLECKICSKLLKEAYTSTECGHHFCKDCIYPKLGRECRCPKCKLPARVGNLKRNPSQDTLVACLRRIKHLMVNNPVDLSSTMLEDPFDSTNESKSQLLFADATKEACQAFEKQGTDDCLDQESEKKKSASKSPTDACNKKDKYRIARKNQISVNLDSTTTTEAESDTDEGISVRRRLYRNKEHSKDDHTTPFDKLDIKSNTTEKDDASLLQSTDNAGGLFTEHTSEFHSKNSPQNVSQPEVYDMITSLTEFSDTPSVKVKYQRKRKRSSNTTIKSSSIPKANDSNGDKENINPHDNTASNEHQDVRSTENPEANLVTPIRIKSSKKATSSDHRADATKTKTRTSKKQIDDVNNQTSTPTHTKRGKEKSNSSITGKQTPVPCEVTTEKIETLPRKRRKSSSVVNNVACVTPRLSNNRPDIEQITEHLAHVTTPNGSKRWSCSHCTYLNTPRAKKCTICFKHRLPVATLKSMVPSPIMAGDGGVDHSRLKTPPATNTKPASKSKSAMNFENQIVSNRGKNYLVHVLTTGLKNLQWQELQRSLDLLPQSDLKLTIDDGHGFDETVTHVVTMADENYICPRTLKYLCGVLVGKWLVNHNWIVDSITANQWLNEQSYEITGDTVMGVTFGPKKGRRSSKKQLPRLFSDCKFYLHGDFEVPSKIDLQKLIKLGGAKLLSRKPSQKYTLDSPTKAIDVRKPIIICDAKCHINERSNMWLKDFQLCTSTWLFNCISCYKLLDRDLPHDGEP</sequence>
<dbReference type="PANTHER" id="PTHR13763">
    <property type="entry name" value="BREAST CANCER TYPE 1 SUSCEPTIBILITY PROTEIN BRCA1"/>
    <property type="match status" value="1"/>
</dbReference>
<feature type="compositionally biased region" description="Basic and acidic residues" evidence="13">
    <location>
        <begin position="192"/>
        <end position="220"/>
    </location>
</feature>
<evidence type="ECO:0000259" key="16">
    <source>
        <dbReference type="PROSITE" id="PS50199"/>
    </source>
</evidence>
<feature type="compositionally biased region" description="Polar residues" evidence="13">
    <location>
        <begin position="363"/>
        <end position="372"/>
    </location>
</feature>
<proteinExistence type="predicted"/>
<dbReference type="InterPro" id="IPR031099">
    <property type="entry name" value="BRCA1-associated"/>
</dbReference>
<keyword evidence="9" id="KW-0862">Zinc</keyword>
<feature type="compositionally biased region" description="Polar residues" evidence="13">
    <location>
        <begin position="282"/>
        <end position="297"/>
    </location>
</feature>
<accession>A0ABR2W0L0</accession>
<dbReference type="PROSITE" id="PS50199">
    <property type="entry name" value="ZF_RANBP2_2"/>
    <property type="match status" value="1"/>
</dbReference>
<dbReference type="PROSITE" id="PS00518">
    <property type="entry name" value="ZF_RING_1"/>
    <property type="match status" value="1"/>
</dbReference>
<evidence type="ECO:0000256" key="5">
    <source>
        <dbReference type="ARBA" id="ARBA00022723"/>
    </source>
</evidence>
<dbReference type="InterPro" id="IPR001841">
    <property type="entry name" value="Znf_RING"/>
</dbReference>
<keyword evidence="6" id="KW-0677">Repeat</keyword>